<dbReference type="AlphaFoldDB" id="A0A2H0YYJ2"/>
<keyword evidence="1" id="KW-0812">Transmembrane</keyword>
<keyword evidence="1" id="KW-0472">Membrane</keyword>
<feature type="transmembrane region" description="Helical" evidence="1">
    <location>
        <begin position="52"/>
        <end position="75"/>
    </location>
</feature>
<feature type="transmembrane region" description="Helical" evidence="1">
    <location>
        <begin position="111"/>
        <end position="130"/>
    </location>
</feature>
<evidence type="ECO:0000256" key="1">
    <source>
        <dbReference type="SAM" id="Phobius"/>
    </source>
</evidence>
<organism evidence="2 3">
    <name type="scientific">Candidatus Kaiserbacteria bacterium CG08_land_8_20_14_0_20_50_21</name>
    <dbReference type="NCBI Taxonomy" id="1974604"/>
    <lineage>
        <taxon>Bacteria</taxon>
        <taxon>Candidatus Kaiseribacteriota</taxon>
    </lineage>
</organism>
<dbReference type="EMBL" id="PEXT01000012">
    <property type="protein sequence ID" value="PIS43544.1"/>
    <property type="molecule type" value="Genomic_DNA"/>
</dbReference>
<dbReference type="Proteomes" id="UP000228687">
    <property type="component" value="Unassembled WGS sequence"/>
</dbReference>
<evidence type="ECO:0000313" key="3">
    <source>
        <dbReference type="Proteomes" id="UP000228687"/>
    </source>
</evidence>
<protein>
    <submittedName>
        <fullName evidence="2">Uncharacterized protein</fullName>
    </submittedName>
</protein>
<feature type="transmembrane region" description="Helical" evidence="1">
    <location>
        <begin position="87"/>
        <end position="104"/>
    </location>
</feature>
<comment type="caution">
    <text evidence="2">The sequence shown here is derived from an EMBL/GenBank/DDBJ whole genome shotgun (WGS) entry which is preliminary data.</text>
</comment>
<evidence type="ECO:0000313" key="2">
    <source>
        <dbReference type="EMBL" id="PIS43544.1"/>
    </source>
</evidence>
<keyword evidence="1" id="KW-1133">Transmembrane helix</keyword>
<proteinExistence type="predicted"/>
<reference evidence="3" key="1">
    <citation type="submission" date="2017-09" db="EMBL/GenBank/DDBJ databases">
        <title>Depth-based differentiation of microbial function through sediment-hosted aquifers and enrichment of novel symbionts in the deep terrestrial subsurface.</title>
        <authorList>
            <person name="Probst A.J."/>
            <person name="Ladd B."/>
            <person name="Jarett J.K."/>
            <person name="Geller-Mcgrath D.E."/>
            <person name="Sieber C.M.K."/>
            <person name="Emerson J.B."/>
            <person name="Anantharaman K."/>
            <person name="Thomas B.C."/>
            <person name="Malmstrom R."/>
            <person name="Stieglmeier M."/>
            <person name="Klingl A."/>
            <person name="Woyke T."/>
            <person name="Ryan C.M."/>
            <person name="Banfield J.F."/>
        </authorList>
    </citation>
    <scope>NUCLEOTIDE SEQUENCE [LARGE SCALE GENOMIC DNA]</scope>
</reference>
<feature type="transmembrane region" description="Helical" evidence="1">
    <location>
        <begin position="6"/>
        <end position="31"/>
    </location>
</feature>
<sequence>MTELISLLVFCQALGASVGAFTAVWGEFAYVRAMRDGKIDIAERAHLRIIANGLRFGMMLILLSSFGLVIVAYVVQASFQPALSTSYWTLVVLAFLIIGVSLALARRRISFALGSAIVFTAWWFLAYLVFGWFPALSFGAVVAFFVIAVAIFYAVLGSARFLMFDLHKK</sequence>
<accession>A0A2H0YYJ2</accession>
<gene>
    <name evidence="2" type="ORF">COT23_00685</name>
</gene>
<feature type="transmembrane region" description="Helical" evidence="1">
    <location>
        <begin position="136"/>
        <end position="163"/>
    </location>
</feature>
<name>A0A2H0YYJ2_9BACT</name>